<feature type="compositionally biased region" description="Polar residues" evidence="1">
    <location>
        <begin position="600"/>
        <end position="623"/>
    </location>
</feature>
<feature type="compositionally biased region" description="Low complexity" evidence="1">
    <location>
        <begin position="624"/>
        <end position="660"/>
    </location>
</feature>
<feature type="compositionally biased region" description="Basic and acidic residues" evidence="1">
    <location>
        <begin position="669"/>
        <end position="683"/>
    </location>
</feature>
<dbReference type="RefSeq" id="XP_043009193.1">
    <property type="nucleotide sequence ID" value="XM_043153908.1"/>
</dbReference>
<dbReference type="CDD" id="cd09917">
    <property type="entry name" value="F-box_SF"/>
    <property type="match status" value="1"/>
</dbReference>
<dbReference type="KEGG" id="more:E1B28_009052"/>
<sequence length="737" mass="83026">MSGSATPTQQPKRKKVRTANRSKLILDLPPECRLSKLPVELLAEILLYTESPRDVLSVARSCKALCYTLLYETNQFIWRYCRMNCKPEPLPEPVPRFTESAYAAFVFDKSDCEVCGQPASLSGSYALELKICRKPECQTALTSAPRPILTSDFLHVSELHRDRPYFSTLPSAESSRCFDANTPKDTSVVAVWPQIEKMRISDLTRAYHEYLDESSTPEKLEAYVQRCEKRTRQNREFMALCVSLYHWRCNFETLARNVKKENEKIGKSLAKRHGIDYWDLISTPSYGEVYRAKNKALEKITDFDYGVRREAINAQLLKIKEQRARRTHEDNYRKARGSVAKHYNRLRFGKQETPLPTLERFRELPIITQLQKNARSDLDLDAELQSPLISSLLNTQLEEWRTKTMDHLGTLVGQPAGWKSASTQVLHPVQRVTARFKCGRCKRLEMSYQEDECFDLAGVCAHQCKPEKKDRVLHWNVEKFTTDEKAINAMTKVVKLCNIHPESSSSISALKGMGCRILCMSCEPLIVMSPESVVGHCHRHDDMEMRLITKEEAEAIMKDRPPVKLAQRLLGNEKRFQAARKLMVFGCRHCAQRKGETGSDEGTANTDTTTVSTIAPTDATNGSTATPTDATGGLTTATTNDNPPPTNGGTKANNTTNSASDPGDNVGGDGEKAGESSESKGEEAITPAMKPRKLSQMFSFDGLRSHLKAKHAVLNIRDEDLHCTRVDEVLKISRLLQ</sequence>
<dbReference type="GeneID" id="66078128"/>
<reference evidence="2" key="1">
    <citation type="journal article" date="2021" name="Genome Biol. Evol.">
        <title>The assembled and annotated genome of the fairy-ring fungus Marasmius oreades.</title>
        <authorList>
            <person name="Hiltunen M."/>
            <person name="Ament-Velasquez S.L."/>
            <person name="Johannesson H."/>
        </authorList>
    </citation>
    <scope>NUCLEOTIDE SEQUENCE</scope>
    <source>
        <strain evidence="2">03SP1</strain>
    </source>
</reference>
<dbReference type="InterPro" id="IPR036047">
    <property type="entry name" value="F-box-like_dom_sf"/>
</dbReference>
<proteinExistence type="predicted"/>
<dbReference type="SUPFAM" id="SSF81383">
    <property type="entry name" value="F-box domain"/>
    <property type="match status" value="1"/>
</dbReference>
<keyword evidence="3" id="KW-1185">Reference proteome</keyword>
<dbReference type="EMBL" id="CM032185">
    <property type="protein sequence ID" value="KAG7092723.1"/>
    <property type="molecule type" value="Genomic_DNA"/>
</dbReference>
<dbReference type="OrthoDB" id="3220023at2759"/>
<protein>
    <recommendedName>
        <fullName evidence="4">F-box domain-containing protein</fullName>
    </recommendedName>
</protein>
<organism evidence="2 3">
    <name type="scientific">Marasmius oreades</name>
    <name type="common">fairy-ring Marasmius</name>
    <dbReference type="NCBI Taxonomy" id="181124"/>
    <lineage>
        <taxon>Eukaryota</taxon>
        <taxon>Fungi</taxon>
        <taxon>Dikarya</taxon>
        <taxon>Basidiomycota</taxon>
        <taxon>Agaricomycotina</taxon>
        <taxon>Agaricomycetes</taxon>
        <taxon>Agaricomycetidae</taxon>
        <taxon>Agaricales</taxon>
        <taxon>Marasmiineae</taxon>
        <taxon>Marasmiaceae</taxon>
        <taxon>Marasmius</taxon>
    </lineage>
</organism>
<comment type="caution">
    <text evidence="2">The sequence shown here is derived from an EMBL/GenBank/DDBJ whole genome shotgun (WGS) entry which is preliminary data.</text>
</comment>
<dbReference type="AlphaFoldDB" id="A0A9P7S077"/>
<feature type="region of interest" description="Disordered" evidence="1">
    <location>
        <begin position="593"/>
        <end position="690"/>
    </location>
</feature>
<evidence type="ECO:0000313" key="3">
    <source>
        <dbReference type="Proteomes" id="UP001049176"/>
    </source>
</evidence>
<evidence type="ECO:0008006" key="4">
    <source>
        <dbReference type="Google" id="ProtNLM"/>
    </source>
</evidence>
<evidence type="ECO:0000313" key="2">
    <source>
        <dbReference type="EMBL" id="KAG7092723.1"/>
    </source>
</evidence>
<gene>
    <name evidence="2" type="ORF">E1B28_009052</name>
</gene>
<evidence type="ECO:0000256" key="1">
    <source>
        <dbReference type="SAM" id="MobiDB-lite"/>
    </source>
</evidence>
<name>A0A9P7S077_9AGAR</name>
<dbReference type="Proteomes" id="UP001049176">
    <property type="component" value="Chromosome 5"/>
</dbReference>
<accession>A0A9P7S077</accession>